<name>A0A0G2ZFG4_9BACT</name>
<dbReference type="InterPro" id="IPR036069">
    <property type="entry name" value="DUF34/NIF3_sf"/>
</dbReference>
<dbReference type="Proteomes" id="UP000035159">
    <property type="component" value="Chromosome"/>
</dbReference>
<sequence length="243" mass="27671">MTVLEIEVYLNEVLEPWKFEDFCFNGVQIEGNRDIKKVALGVSFNEAFIEKAVDWGADLLLVHHGIFGKDFFKLRGYFKRRVEKVLLNGLSLMGYHLPLDAHPEYGNNASIIKALGLKLEEPFDIGYIAHYNSPLNTNAFLDRLRNVLNKQKLQTYIYNPVVQRVCVISGGGAALLKQLEGKVDTFITGEVKEHTKELARELKINFINAGHYATETFGVKNLGMLLKERFGLEIEFIDVYNEV</sequence>
<dbReference type="SUPFAM" id="SSF102705">
    <property type="entry name" value="NIF3 (NGG1p interacting factor 3)-like"/>
    <property type="match status" value="1"/>
</dbReference>
<dbReference type="STRING" id="1330330.IX53_06405"/>
<keyword evidence="2 3" id="KW-0479">Metal-binding</keyword>
<comment type="similarity">
    <text evidence="1">Belongs to the GTP cyclohydrolase I type 2/NIF3 family.</text>
</comment>
<dbReference type="InterPro" id="IPR002678">
    <property type="entry name" value="DUF34/NIF3"/>
</dbReference>
<feature type="binding site" evidence="3">
    <location>
        <position position="64"/>
    </location>
    <ligand>
        <name>a divalent metal cation</name>
        <dbReference type="ChEBI" id="CHEBI:60240"/>
        <label>2</label>
    </ligand>
</feature>
<dbReference type="GO" id="GO:0005737">
    <property type="term" value="C:cytoplasm"/>
    <property type="evidence" value="ECO:0007669"/>
    <property type="project" value="TreeGrafter"/>
</dbReference>
<dbReference type="Gene3D" id="3.40.1390.30">
    <property type="entry name" value="NIF3 (NGG1p interacting factor 3)-like"/>
    <property type="match status" value="2"/>
</dbReference>
<dbReference type="GO" id="GO:0046872">
    <property type="term" value="F:metal ion binding"/>
    <property type="evidence" value="ECO:0007669"/>
    <property type="project" value="UniProtKB-KW"/>
</dbReference>
<feature type="binding site" evidence="3">
    <location>
        <position position="63"/>
    </location>
    <ligand>
        <name>a divalent metal cation</name>
        <dbReference type="ChEBI" id="CHEBI:60240"/>
        <label>1</label>
    </ligand>
</feature>
<dbReference type="NCBIfam" id="TIGR00486">
    <property type="entry name" value="YbgI_SA1388"/>
    <property type="match status" value="1"/>
</dbReference>
<organism evidence="4 5">
    <name type="scientific">Kosmotoga pacifica</name>
    <dbReference type="NCBI Taxonomy" id="1330330"/>
    <lineage>
        <taxon>Bacteria</taxon>
        <taxon>Thermotogati</taxon>
        <taxon>Thermotogota</taxon>
        <taxon>Thermotogae</taxon>
        <taxon>Kosmotogales</taxon>
        <taxon>Kosmotogaceae</taxon>
        <taxon>Kosmotoga</taxon>
    </lineage>
</organism>
<reference evidence="4 5" key="1">
    <citation type="submission" date="2015-04" db="EMBL/GenBank/DDBJ databases">
        <title>Complete Genome Sequence of Kosmotoga pacifica SLHLJ1.</title>
        <authorList>
            <person name="Jiang L.J."/>
            <person name="Shao Z.Z."/>
            <person name="Jebbar M."/>
        </authorList>
    </citation>
    <scope>NUCLEOTIDE SEQUENCE [LARGE SCALE GENOMIC DNA]</scope>
    <source>
        <strain evidence="4 5">SLHLJ1</strain>
    </source>
</reference>
<protein>
    <submittedName>
        <fullName evidence="4">Dinuclear metal center protein</fullName>
    </submittedName>
</protein>
<evidence type="ECO:0000313" key="5">
    <source>
        <dbReference type="Proteomes" id="UP000035159"/>
    </source>
</evidence>
<gene>
    <name evidence="4" type="ORF">IX53_06405</name>
</gene>
<proteinExistence type="inferred from homology"/>
<accession>A0A0G2ZFG4</accession>
<evidence type="ECO:0000256" key="3">
    <source>
        <dbReference type="PIRSR" id="PIRSR602678-1"/>
    </source>
</evidence>
<dbReference type="PATRIC" id="fig|1330330.3.peg.1297"/>
<evidence type="ECO:0000313" key="4">
    <source>
        <dbReference type="EMBL" id="AKI97508.1"/>
    </source>
</evidence>
<dbReference type="KEGG" id="kpf:IX53_06405"/>
<dbReference type="OrthoDB" id="9792792at2"/>
<keyword evidence="5" id="KW-1185">Reference proteome</keyword>
<dbReference type="Pfam" id="PF01784">
    <property type="entry name" value="DUF34_NIF3"/>
    <property type="match status" value="1"/>
</dbReference>
<dbReference type="PANTHER" id="PTHR13799">
    <property type="entry name" value="NGG1 INTERACTING FACTOR 3"/>
    <property type="match status" value="1"/>
</dbReference>
<dbReference type="EMBL" id="CP011232">
    <property type="protein sequence ID" value="AKI97508.1"/>
    <property type="molecule type" value="Genomic_DNA"/>
</dbReference>
<dbReference type="AlphaFoldDB" id="A0A0G2ZFG4"/>
<feature type="binding site" evidence="3">
    <location>
        <position position="215"/>
    </location>
    <ligand>
        <name>a divalent metal cation</name>
        <dbReference type="ChEBI" id="CHEBI:60240"/>
        <label>2</label>
    </ligand>
</feature>
<dbReference type="PANTHER" id="PTHR13799:SF14">
    <property type="entry name" value="GTP CYCLOHYDROLASE 1 TYPE 2 HOMOLOG"/>
    <property type="match status" value="1"/>
</dbReference>
<evidence type="ECO:0000256" key="1">
    <source>
        <dbReference type="ARBA" id="ARBA00006964"/>
    </source>
</evidence>
<feature type="binding site" evidence="3">
    <location>
        <position position="100"/>
    </location>
    <ligand>
        <name>a divalent metal cation</name>
        <dbReference type="ChEBI" id="CHEBI:60240"/>
        <label>1</label>
    </ligand>
</feature>
<evidence type="ECO:0000256" key="2">
    <source>
        <dbReference type="ARBA" id="ARBA00022723"/>
    </source>
</evidence>
<dbReference type="RefSeq" id="WP_047754643.1">
    <property type="nucleotide sequence ID" value="NZ_CAJUHA010000003.1"/>
</dbReference>
<feature type="binding site" evidence="3">
    <location>
        <position position="211"/>
    </location>
    <ligand>
        <name>a divalent metal cation</name>
        <dbReference type="ChEBI" id="CHEBI:60240"/>
        <label>1</label>
    </ligand>
</feature>